<dbReference type="RefSeq" id="WP_184747410.1">
    <property type="nucleotide sequence ID" value="NZ_JACHGJ010000005.1"/>
</dbReference>
<name>A0A841REY9_9SPIO</name>
<reference evidence="2 3" key="1">
    <citation type="submission" date="2020-08" db="EMBL/GenBank/DDBJ databases">
        <title>Genomic Encyclopedia of Type Strains, Phase IV (KMG-IV): sequencing the most valuable type-strain genomes for metagenomic binning, comparative biology and taxonomic classification.</title>
        <authorList>
            <person name="Goeker M."/>
        </authorList>
    </citation>
    <scope>NUCLEOTIDE SEQUENCE [LARGE SCALE GENOMIC DNA]</scope>
    <source>
        <strain evidence="2 3">DSM 2461</strain>
    </source>
</reference>
<keyword evidence="3" id="KW-1185">Reference proteome</keyword>
<dbReference type="PANTHER" id="PTHR35813">
    <property type="entry name" value="INNER MEMBRANE PROTEIN YBAN"/>
    <property type="match status" value="1"/>
</dbReference>
<gene>
    <name evidence="2" type="ORF">HNR50_002841</name>
</gene>
<dbReference type="EMBL" id="JACHGJ010000005">
    <property type="protein sequence ID" value="MBB6481168.1"/>
    <property type="molecule type" value="Genomic_DNA"/>
</dbReference>
<feature type="transmembrane region" description="Helical" evidence="1">
    <location>
        <begin position="100"/>
        <end position="119"/>
    </location>
</feature>
<sequence length="135" mass="15425">MKKILLMTVGNISLSLGIAGIFLPVLPTTPFLLLSAACYVRSSKKLYLWLIHHRFLGLYIRSFIQYKAISLRAKIVSVSALWIVMLSTIFFFISFLWLRVLLFCIGIGVTVYLMHYRTLTDEMKSEMKKGEPGNS</sequence>
<keyword evidence="1" id="KW-0472">Membrane</keyword>
<dbReference type="GO" id="GO:0005886">
    <property type="term" value="C:plasma membrane"/>
    <property type="evidence" value="ECO:0007669"/>
    <property type="project" value="TreeGrafter"/>
</dbReference>
<proteinExistence type="predicted"/>
<feature type="transmembrane region" description="Helical" evidence="1">
    <location>
        <begin position="12"/>
        <end position="34"/>
    </location>
</feature>
<evidence type="ECO:0000256" key="1">
    <source>
        <dbReference type="SAM" id="Phobius"/>
    </source>
</evidence>
<keyword evidence="1" id="KW-1133">Transmembrane helix</keyword>
<organism evidence="2 3">
    <name type="scientific">Spirochaeta isovalerica</name>
    <dbReference type="NCBI Taxonomy" id="150"/>
    <lineage>
        <taxon>Bacteria</taxon>
        <taxon>Pseudomonadati</taxon>
        <taxon>Spirochaetota</taxon>
        <taxon>Spirochaetia</taxon>
        <taxon>Spirochaetales</taxon>
        <taxon>Spirochaetaceae</taxon>
        <taxon>Spirochaeta</taxon>
    </lineage>
</organism>
<dbReference type="AlphaFoldDB" id="A0A841REY9"/>
<dbReference type="Proteomes" id="UP000587760">
    <property type="component" value="Unassembled WGS sequence"/>
</dbReference>
<dbReference type="PANTHER" id="PTHR35813:SF1">
    <property type="entry name" value="INNER MEMBRANE PROTEIN YBAN"/>
    <property type="match status" value="1"/>
</dbReference>
<dbReference type="InterPro" id="IPR007401">
    <property type="entry name" value="DUF454"/>
</dbReference>
<feature type="transmembrane region" description="Helical" evidence="1">
    <location>
        <begin position="76"/>
        <end position="94"/>
    </location>
</feature>
<dbReference type="PIRSF" id="PIRSF016789">
    <property type="entry name" value="DUF454"/>
    <property type="match status" value="1"/>
</dbReference>
<evidence type="ECO:0008006" key="4">
    <source>
        <dbReference type="Google" id="ProtNLM"/>
    </source>
</evidence>
<evidence type="ECO:0000313" key="2">
    <source>
        <dbReference type="EMBL" id="MBB6481168.1"/>
    </source>
</evidence>
<accession>A0A841REY9</accession>
<keyword evidence="1" id="KW-0812">Transmembrane</keyword>
<comment type="caution">
    <text evidence="2">The sequence shown here is derived from an EMBL/GenBank/DDBJ whole genome shotgun (WGS) entry which is preliminary data.</text>
</comment>
<protein>
    <recommendedName>
        <fullName evidence="4">DUF454 domain-containing protein</fullName>
    </recommendedName>
</protein>
<dbReference type="Pfam" id="PF04304">
    <property type="entry name" value="DUF454"/>
    <property type="match status" value="1"/>
</dbReference>
<evidence type="ECO:0000313" key="3">
    <source>
        <dbReference type="Proteomes" id="UP000587760"/>
    </source>
</evidence>